<dbReference type="Proteomes" id="UP000095767">
    <property type="component" value="Unassembled WGS sequence"/>
</dbReference>
<accession>A0A1E5WN48</accession>
<protein>
    <submittedName>
        <fullName evidence="1">Uncharacterized protein</fullName>
    </submittedName>
</protein>
<reference evidence="1 2" key="1">
    <citation type="submission" date="2016-09" db="EMBL/GenBank/DDBJ databases">
        <title>The draft genome of Dichanthelium oligosanthes: A C3 panicoid grass species.</title>
        <authorList>
            <person name="Studer A.J."/>
            <person name="Schnable J.C."/>
            <person name="Brutnell T.P."/>
        </authorList>
    </citation>
    <scope>NUCLEOTIDE SEQUENCE [LARGE SCALE GENOMIC DNA]</scope>
    <source>
        <strain evidence="2">cv. Kellogg 1175</strain>
        <tissue evidence="1">Leaf</tissue>
    </source>
</reference>
<organism evidence="1 2">
    <name type="scientific">Dichanthelium oligosanthes</name>
    <dbReference type="NCBI Taxonomy" id="888268"/>
    <lineage>
        <taxon>Eukaryota</taxon>
        <taxon>Viridiplantae</taxon>
        <taxon>Streptophyta</taxon>
        <taxon>Embryophyta</taxon>
        <taxon>Tracheophyta</taxon>
        <taxon>Spermatophyta</taxon>
        <taxon>Magnoliopsida</taxon>
        <taxon>Liliopsida</taxon>
        <taxon>Poales</taxon>
        <taxon>Poaceae</taxon>
        <taxon>PACMAD clade</taxon>
        <taxon>Panicoideae</taxon>
        <taxon>Panicodae</taxon>
        <taxon>Paniceae</taxon>
        <taxon>Dichantheliinae</taxon>
        <taxon>Dichanthelium</taxon>
    </lineage>
</organism>
<dbReference type="PANTHER" id="PTHR33085:SF145">
    <property type="entry name" value="OS05G0302200 PROTEIN"/>
    <property type="match status" value="1"/>
</dbReference>
<proteinExistence type="predicted"/>
<dbReference type="PANTHER" id="PTHR33085">
    <property type="entry name" value="OS12G0113100 PROTEIN-RELATED"/>
    <property type="match status" value="1"/>
</dbReference>
<name>A0A1E5WN48_9POAL</name>
<dbReference type="Pfam" id="PF07893">
    <property type="entry name" value="DUF1668"/>
    <property type="match status" value="1"/>
</dbReference>
<comment type="caution">
    <text evidence="1">The sequence shown here is derived from an EMBL/GenBank/DDBJ whole genome shotgun (WGS) entry which is preliminary data.</text>
</comment>
<sequence>MDTVSYKWTQVGKWTLPFYGKVEYVPELNLWFGLSANAKALAAADLSAMDSRSRAQLVGPWNELDDGTPEECQDSHFPACEPGLWQVLHRKVLSKCGDGHDLEKK</sequence>
<gene>
    <name evidence="1" type="ORF">BAE44_0000168</name>
</gene>
<keyword evidence="2" id="KW-1185">Reference proteome</keyword>
<dbReference type="EMBL" id="LWDX02000351">
    <property type="protein sequence ID" value="OEL38804.1"/>
    <property type="molecule type" value="Genomic_DNA"/>
</dbReference>
<dbReference type="InterPro" id="IPR012871">
    <property type="entry name" value="DUF1668_ORYSA"/>
</dbReference>
<evidence type="ECO:0000313" key="2">
    <source>
        <dbReference type="Proteomes" id="UP000095767"/>
    </source>
</evidence>
<evidence type="ECO:0000313" key="1">
    <source>
        <dbReference type="EMBL" id="OEL38804.1"/>
    </source>
</evidence>
<dbReference type="AlphaFoldDB" id="A0A1E5WN48"/>